<evidence type="ECO:0000256" key="2">
    <source>
        <dbReference type="SAM" id="Phobius"/>
    </source>
</evidence>
<keyword evidence="2" id="KW-0472">Membrane</keyword>
<reference evidence="3 4" key="1">
    <citation type="submission" date="2018-12" db="EMBL/GenBank/DDBJ databases">
        <authorList>
            <person name="Yu L."/>
        </authorList>
    </citation>
    <scope>NUCLEOTIDE SEQUENCE [LARGE SCALE GENOMIC DNA]</scope>
    <source>
        <strain evidence="3 4">HAW-EB5</strain>
    </source>
</reference>
<dbReference type="RefSeq" id="WP_126505449.1">
    <property type="nucleotide sequence ID" value="NZ_RXNV01000003.1"/>
</dbReference>
<name>A0A3S0LD10_9GAMM</name>
<feature type="transmembrane region" description="Helical" evidence="2">
    <location>
        <begin position="12"/>
        <end position="31"/>
    </location>
</feature>
<dbReference type="Proteomes" id="UP000282060">
    <property type="component" value="Unassembled WGS sequence"/>
</dbReference>
<keyword evidence="4" id="KW-1185">Reference proteome</keyword>
<protein>
    <recommendedName>
        <fullName evidence="5">Membrane anchored protein in chemotaxis locus</fullName>
    </recommendedName>
</protein>
<dbReference type="AlphaFoldDB" id="A0A3S0LD10"/>
<feature type="region of interest" description="Disordered" evidence="1">
    <location>
        <begin position="134"/>
        <end position="165"/>
    </location>
</feature>
<accession>A0A3S0LD10</accession>
<organism evidence="3 4">
    <name type="scientific">Shewanella atlantica</name>
    <dbReference type="NCBI Taxonomy" id="271099"/>
    <lineage>
        <taxon>Bacteria</taxon>
        <taxon>Pseudomonadati</taxon>
        <taxon>Pseudomonadota</taxon>
        <taxon>Gammaproteobacteria</taxon>
        <taxon>Alteromonadales</taxon>
        <taxon>Shewanellaceae</taxon>
        <taxon>Shewanella</taxon>
    </lineage>
</organism>
<gene>
    <name evidence="3" type="ORF">EKG39_09235</name>
</gene>
<dbReference type="EMBL" id="RXNV01000003">
    <property type="protein sequence ID" value="RTR32554.1"/>
    <property type="molecule type" value="Genomic_DNA"/>
</dbReference>
<comment type="caution">
    <text evidence="3">The sequence shown here is derived from an EMBL/GenBank/DDBJ whole genome shotgun (WGS) entry which is preliminary data.</text>
</comment>
<proteinExistence type="predicted"/>
<dbReference type="OrthoDB" id="6272804at2"/>
<sequence length="218" mass="23729">MARAKRKMNTFSILIIFLLSIGVFVTTSLYFDVRHKNELLLSEVERLQSSQVLLMVPDEQAEVVAKWMAEHPKATQALLSHAKPQQEVKVTVGPGVDVSEAGAHKTSQDKPRTAAQTDQDDIVVPESIARFTNKNIEEPATDGNSINEVTDLSSLSSEESSDVPDIQLASDGIKSEADGSKVEKELVAVPLTISENEDGVKVISLPHGGIRVTTRENN</sequence>
<evidence type="ECO:0008006" key="5">
    <source>
        <dbReference type="Google" id="ProtNLM"/>
    </source>
</evidence>
<evidence type="ECO:0000313" key="4">
    <source>
        <dbReference type="Proteomes" id="UP000282060"/>
    </source>
</evidence>
<feature type="compositionally biased region" description="Basic and acidic residues" evidence="1">
    <location>
        <begin position="102"/>
        <end position="112"/>
    </location>
</feature>
<keyword evidence="2" id="KW-1133">Transmembrane helix</keyword>
<keyword evidence="2" id="KW-0812">Transmembrane</keyword>
<evidence type="ECO:0000256" key="1">
    <source>
        <dbReference type="SAM" id="MobiDB-lite"/>
    </source>
</evidence>
<feature type="region of interest" description="Disordered" evidence="1">
    <location>
        <begin position="97"/>
        <end position="120"/>
    </location>
</feature>
<evidence type="ECO:0000313" key="3">
    <source>
        <dbReference type="EMBL" id="RTR32554.1"/>
    </source>
</evidence>